<evidence type="ECO:0000313" key="1">
    <source>
        <dbReference type="EMBL" id="GIJ56965.1"/>
    </source>
</evidence>
<protein>
    <recommendedName>
        <fullName evidence="3">Alpha/beta hydrolase</fullName>
    </recommendedName>
</protein>
<dbReference type="Gene3D" id="3.40.50.1820">
    <property type="entry name" value="alpha/beta hydrolase"/>
    <property type="match status" value="1"/>
</dbReference>
<reference evidence="1" key="1">
    <citation type="submission" date="2021-01" db="EMBL/GenBank/DDBJ databases">
        <title>Whole genome shotgun sequence of Virgisporangium aurantiacum NBRC 16421.</title>
        <authorList>
            <person name="Komaki H."/>
            <person name="Tamura T."/>
        </authorList>
    </citation>
    <scope>NUCLEOTIDE SEQUENCE</scope>
    <source>
        <strain evidence="1">NBRC 16421</strain>
    </source>
</reference>
<comment type="caution">
    <text evidence="1">The sequence shown here is derived from an EMBL/GenBank/DDBJ whole genome shotgun (WGS) entry which is preliminary data.</text>
</comment>
<dbReference type="SUPFAM" id="SSF53474">
    <property type="entry name" value="alpha/beta-Hydrolases"/>
    <property type="match status" value="1"/>
</dbReference>
<dbReference type="AlphaFoldDB" id="A0A8J4DZP8"/>
<gene>
    <name evidence="1" type="ORF">Vau01_044810</name>
</gene>
<name>A0A8J4DZP8_9ACTN</name>
<dbReference type="EMBL" id="BOPG01000027">
    <property type="protein sequence ID" value="GIJ56965.1"/>
    <property type="molecule type" value="Genomic_DNA"/>
</dbReference>
<keyword evidence="2" id="KW-1185">Reference proteome</keyword>
<dbReference type="Proteomes" id="UP000612585">
    <property type="component" value="Unassembled WGS sequence"/>
</dbReference>
<organism evidence="1 2">
    <name type="scientific">Virgisporangium aurantiacum</name>
    <dbReference type="NCBI Taxonomy" id="175570"/>
    <lineage>
        <taxon>Bacteria</taxon>
        <taxon>Bacillati</taxon>
        <taxon>Actinomycetota</taxon>
        <taxon>Actinomycetes</taxon>
        <taxon>Micromonosporales</taxon>
        <taxon>Micromonosporaceae</taxon>
        <taxon>Virgisporangium</taxon>
    </lineage>
</organism>
<sequence length="57" mass="5700">MTACRESSTVYETGDGGELPLLVFEPADGARLAAGIVLFHGGALRTGSADGLAPALP</sequence>
<evidence type="ECO:0000313" key="2">
    <source>
        <dbReference type="Proteomes" id="UP000612585"/>
    </source>
</evidence>
<dbReference type="InterPro" id="IPR029058">
    <property type="entry name" value="AB_hydrolase_fold"/>
</dbReference>
<dbReference type="RefSeq" id="WP_203995962.1">
    <property type="nucleotide sequence ID" value="NZ_BOPG01000027.1"/>
</dbReference>
<accession>A0A8J4DZP8</accession>
<evidence type="ECO:0008006" key="3">
    <source>
        <dbReference type="Google" id="ProtNLM"/>
    </source>
</evidence>
<proteinExistence type="predicted"/>